<dbReference type="GeneID" id="111083236"/>
<evidence type="ECO:0000313" key="13">
    <source>
        <dbReference type="RefSeq" id="XP_022235316.1"/>
    </source>
</evidence>
<evidence type="ECO:0000313" key="14">
    <source>
        <dbReference type="RefSeq" id="XP_022235317.1"/>
    </source>
</evidence>
<dbReference type="RefSeq" id="XP_022235312.1">
    <property type="nucleotide sequence ID" value="XM_022379604.1"/>
</dbReference>
<protein>
    <submittedName>
        <fullName evidence="3 4">Uncharacterized protein LOC111083236 isoform X1</fullName>
    </submittedName>
</protein>
<keyword evidence="2" id="KW-1185">Reference proteome</keyword>
<dbReference type="RefSeq" id="XP_022235306.1">
    <property type="nucleotide sequence ID" value="XM_022379598.1"/>
</dbReference>
<feature type="region of interest" description="Disordered" evidence="1">
    <location>
        <begin position="47"/>
        <end position="149"/>
    </location>
</feature>
<feature type="region of interest" description="Disordered" evidence="1">
    <location>
        <begin position="179"/>
        <end position="202"/>
    </location>
</feature>
<dbReference type="RefSeq" id="XP_022235311.1">
    <property type="nucleotide sequence ID" value="XM_022379603.1"/>
</dbReference>
<dbReference type="RefSeq" id="XP_022235309.1">
    <property type="nucleotide sequence ID" value="XM_022379601.1"/>
</dbReference>
<feature type="compositionally biased region" description="Low complexity" evidence="1">
    <location>
        <begin position="125"/>
        <end position="140"/>
    </location>
</feature>
<dbReference type="Proteomes" id="UP000694941">
    <property type="component" value="Unplaced"/>
</dbReference>
<dbReference type="RefSeq" id="XP_022235310.1">
    <property type="nucleotide sequence ID" value="XM_022379602.1"/>
</dbReference>
<evidence type="ECO:0000313" key="2">
    <source>
        <dbReference type="Proteomes" id="UP000694941"/>
    </source>
</evidence>
<dbReference type="RefSeq" id="XP_022235308.1">
    <property type="nucleotide sequence ID" value="XM_022379600.1"/>
</dbReference>
<dbReference type="RefSeq" id="XP_022235307.1">
    <property type="nucleotide sequence ID" value="XM_022379599.1"/>
</dbReference>
<feature type="compositionally biased region" description="Polar residues" evidence="1">
    <location>
        <begin position="180"/>
        <end position="198"/>
    </location>
</feature>
<evidence type="ECO:0000313" key="12">
    <source>
        <dbReference type="RefSeq" id="XP_022235315.1"/>
    </source>
</evidence>
<evidence type="ECO:0000256" key="1">
    <source>
        <dbReference type="SAM" id="MobiDB-lite"/>
    </source>
</evidence>
<evidence type="ECO:0000313" key="7">
    <source>
        <dbReference type="RefSeq" id="XP_022235310.1"/>
    </source>
</evidence>
<dbReference type="RefSeq" id="XP_022235317.1">
    <property type="nucleotide sequence ID" value="XM_022379609.1"/>
</dbReference>
<evidence type="ECO:0000313" key="3">
    <source>
        <dbReference type="RefSeq" id="XP_022235306.1"/>
    </source>
</evidence>
<dbReference type="Gene3D" id="2.40.50.690">
    <property type="match status" value="1"/>
</dbReference>
<name>A0ABM1RVA1_LIMPO</name>
<evidence type="ECO:0000313" key="8">
    <source>
        <dbReference type="RefSeq" id="XP_022235311.1"/>
    </source>
</evidence>
<dbReference type="RefSeq" id="XP_022235316.1">
    <property type="nucleotide sequence ID" value="XM_022379608.1"/>
</dbReference>
<proteinExistence type="predicted"/>
<feature type="region of interest" description="Disordered" evidence="1">
    <location>
        <begin position="1"/>
        <end position="22"/>
    </location>
</feature>
<evidence type="ECO:0000313" key="6">
    <source>
        <dbReference type="RefSeq" id="XP_022235309.1"/>
    </source>
</evidence>
<feature type="compositionally biased region" description="Polar residues" evidence="1">
    <location>
        <begin position="75"/>
        <end position="87"/>
    </location>
</feature>
<dbReference type="RefSeq" id="XP_022235315.1">
    <property type="nucleotide sequence ID" value="XM_022379607.1"/>
</dbReference>
<accession>A0ABM1RVA1</accession>
<evidence type="ECO:0000313" key="9">
    <source>
        <dbReference type="RefSeq" id="XP_022235312.1"/>
    </source>
</evidence>
<organism evidence="2 3">
    <name type="scientific">Limulus polyphemus</name>
    <name type="common">Atlantic horseshoe crab</name>
    <dbReference type="NCBI Taxonomy" id="6850"/>
    <lineage>
        <taxon>Eukaryota</taxon>
        <taxon>Metazoa</taxon>
        <taxon>Ecdysozoa</taxon>
        <taxon>Arthropoda</taxon>
        <taxon>Chelicerata</taxon>
        <taxon>Merostomata</taxon>
        <taxon>Xiphosura</taxon>
        <taxon>Limulidae</taxon>
        <taxon>Limulus</taxon>
    </lineage>
</organism>
<evidence type="ECO:0000313" key="5">
    <source>
        <dbReference type="RefSeq" id="XP_022235308.1"/>
    </source>
</evidence>
<dbReference type="RefSeq" id="XP_022235314.1">
    <property type="nucleotide sequence ID" value="XM_022379606.1"/>
</dbReference>
<evidence type="ECO:0000313" key="4">
    <source>
        <dbReference type="RefSeq" id="XP_022235307.1"/>
    </source>
</evidence>
<gene>
    <name evidence="3 4 5 6 7 8 9 10 11 12 13 14" type="primary">LOC111083236</name>
</gene>
<reference evidence="3 4" key="1">
    <citation type="submission" date="2025-05" db="UniProtKB">
        <authorList>
            <consortium name="RefSeq"/>
        </authorList>
    </citation>
    <scope>IDENTIFICATION</scope>
    <source>
        <tissue evidence="3 4">Muscle</tissue>
    </source>
</reference>
<dbReference type="RefSeq" id="XP_022235313.1">
    <property type="nucleotide sequence ID" value="XM_022379605.1"/>
</dbReference>
<evidence type="ECO:0000313" key="10">
    <source>
        <dbReference type="RefSeq" id="XP_022235313.1"/>
    </source>
</evidence>
<sequence>MAKARTPPSESDQTVEDGKTVEDDVALAMATLSVMDHGTMDVGYIKSPSRSASLEKHEPRITSKSLPEVKKKRGQSLSKTNFGSQSLIERGTRKKRRQMSISDPTPEITRLTRSPSCGFGFFRKGPSTPSSSSSHSSGGSKFRTLGYRPRLHSDSFPEQGCLLPRGLKDQHAAHICGWSESDSGSRISPAEGQTSSSFPEEGAAVSSSVCTLELGKKSDKKTPRRQKDSKFEVFVPLCDVQQSLKKGEVIEGLLKMNPSDYQDSFISAPEDQMDIYIGNISKELSRRFAIWWLVQWSFKLASCC</sequence>
<evidence type="ECO:0000313" key="11">
    <source>
        <dbReference type="RefSeq" id="XP_022235314.1"/>
    </source>
</evidence>